<comment type="similarity">
    <text evidence="2">Belongs to the HPF/YfiA ribosome-associated protein family. Long HPF subfamily.</text>
</comment>
<organism evidence="4 5">
    <name type="scientific">candidate division KSB3 bacterium</name>
    <dbReference type="NCBI Taxonomy" id="2044937"/>
    <lineage>
        <taxon>Bacteria</taxon>
        <taxon>candidate division KSB3</taxon>
    </lineage>
</organism>
<dbReference type="AlphaFoldDB" id="A0A2G6K9I8"/>
<dbReference type="PANTHER" id="PTHR33231">
    <property type="entry name" value="30S RIBOSOMAL PROTEIN"/>
    <property type="match status" value="1"/>
</dbReference>
<protein>
    <recommendedName>
        <fullName evidence="2">Ribosome hibernation promoting factor</fullName>
        <shortName evidence="2">HPF</shortName>
    </recommendedName>
</protein>
<dbReference type="InterPro" id="IPR032528">
    <property type="entry name" value="Ribosom_S30AE_C"/>
</dbReference>
<gene>
    <name evidence="4" type="primary">raiA</name>
    <name evidence="2" type="synonym">hpf</name>
    <name evidence="4" type="ORF">CSA56_15780</name>
</gene>
<evidence type="ECO:0000256" key="2">
    <source>
        <dbReference type="HAMAP-Rule" id="MF_00839"/>
    </source>
</evidence>
<keyword evidence="2" id="KW-0963">Cytoplasm</keyword>
<dbReference type="Pfam" id="PF16321">
    <property type="entry name" value="Ribosom_S30AE_C"/>
    <property type="match status" value="1"/>
</dbReference>
<feature type="domain" description="Sigma 54 modulation/S30EA ribosomal protein C-terminal" evidence="3">
    <location>
        <begin position="123"/>
        <end position="178"/>
    </location>
</feature>
<proteinExistence type="inferred from homology"/>
<reference evidence="4 5" key="1">
    <citation type="submission" date="2017-10" db="EMBL/GenBank/DDBJ databases">
        <title>Novel microbial diversity and functional potential in the marine mammal oral microbiome.</title>
        <authorList>
            <person name="Dudek N.K."/>
            <person name="Sun C.L."/>
            <person name="Burstein D."/>
            <person name="Kantor R.S."/>
            <person name="Aliaga Goltsman D.S."/>
            <person name="Bik E.M."/>
            <person name="Thomas B.C."/>
            <person name="Banfield J.F."/>
            <person name="Relman D.A."/>
        </authorList>
    </citation>
    <scope>NUCLEOTIDE SEQUENCE [LARGE SCALE GENOMIC DNA]</scope>
    <source>
        <strain evidence="4">DOLJORAL78_47_16</strain>
    </source>
</reference>
<dbReference type="InterPro" id="IPR034694">
    <property type="entry name" value="HPF_long/plastid"/>
</dbReference>
<dbReference type="GO" id="GO:0045900">
    <property type="term" value="P:negative regulation of translational elongation"/>
    <property type="evidence" value="ECO:0007669"/>
    <property type="project" value="TreeGrafter"/>
</dbReference>
<dbReference type="NCBIfam" id="TIGR00741">
    <property type="entry name" value="yfiA"/>
    <property type="match status" value="1"/>
</dbReference>
<dbReference type="HAMAP" id="MF_00839">
    <property type="entry name" value="HPF"/>
    <property type="match status" value="1"/>
</dbReference>
<dbReference type="Pfam" id="PF02482">
    <property type="entry name" value="Ribosomal_S30AE"/>
    <property type="match status" value="1"/>
</dbReference>
<dbReference type="EMBL" id="PDSK01000115">
    <property type="protein sequence ID" value="PIE32331.1"/>
    <property type="molecule type" value="Genomic_DNA"/>
</dbReference>
<evidence type="ECO:0000259" key="3">
    <source>
        <dbReference type="Pfam" id="PF16321"/>
    </source>
</evidence>
<dbReference type="Proteomes" id="UP000230821">
    <property type="component" value="Unassembled WGS sequence"/>
</dbReference>
<keyword evidence="1 2" id="KW-0810">Translation regulation</keyword>
<dbReference type="Gene3D" id="3.30.160.100">
    <property type="entry name" value="Ribosome hibernation promotion factor-like"/>
    <property type="match status" value="1"/>
</dbReference>
<dbReference type="Gene3D" id="3.30.505.50">
    <property type="entry name" value="Sigma 54 modulation/S30EA ribosomal protein, C-terminal domain"/>
    <property type="match status" value="1"/>
</dbReference>
<dbReference type="InterPro" id="IPR038416">
    <property type="entry name" value="Ribosom_S30AE_C_sf"/>
</dbReference>
<comment type="function">
    <text evidence="2">Required for dimerization of active 70S ribosomes into 100S ribosomes in stationary phase; 100S ribosomes are translationally inactive and sometimes present during exponential growth.</text>
</comment>
<dbReference type="InterPro" id="IPR050574">
    <property type="entry name" value="HPF/YfiA_ribosome-assoc"/>
</dbReference>
<accession>A0A2G6K9I8</accession>
<dbReference type="InterPro" id="IPR036567">
    <property type="entry name" value="RHF-like"/>
</dbReference>
<dbReference type="CDD" id="cd00552">
    <property type="entry name" value="RaiA"/>
    <property type="match status" value="1"/>
</dbReference>
<sequence length="183" mass="20952">MQITVTGRHFEITEPLTEHIENKVNKLGRYLEGITDVHVVLSVEKHRRLAEITLHQAHGKPIRGLEEKHDMYLAVDTVIDKIERQVKRHKDKGTDRKGRVGSKEVAQIESEAFVDEVAALPSQKPRVIRSQKMAIKPMSIDEASMQMGLSENDFLAFLNSETEQMNVMYRRSDGNYGLIEPEF</sequence>
<dbReference type="GO" id="GO:0022627">
    <property type="term" value="C:cytosolic small ribosomal subunit"/>
    <property type="evidence" value="ECO:0007669"/>
    <property type="project" value="TreeGrafter"/>
</dbReference>
<dbReference type="InterPro" id="IPR003489">
    <property type="entry name" value="RHF/RaiA"/>
</dbReference>
<evidence type="ECO:0000256" key="1">
    <source>
        <dbReference type="ARBA" id="ARBA00022845"/>
    </source>
</evidence>
<name>A0A2G6K9I8_9BACT</name>
<dbReference type="SUPFAM" id="SSF69754">
    <property type="entry name" value="Ribosome binding protein Y (YfiA homologue)"/>
    <property type="match status" value="1"/>
</dbReference>
<dbReference type="PANTHER" id="PTHR33231:SF1">
    <property type="entry name" value="30S RIBOSOMAL PROTEIN"/>
    <property type="match status" value="1"/>
</dbReference>
<comment type="subunit">
    <text evidence="2">Interacts with 100S ribosomes.</text>
</comment>
<dbReference type="GO" id="GO:0043024">
    <property type="term" value="F:ribosomal small subunit binding"/>
    <property type="evidence" value="ECO:0007669"/>
    <property type="project" value="TreeGrafter"/>
</dbReference>
<comment type="caution">
    <text evidence="4">The sequence shown here is derived from an EMBL/GenBank/DDBJ whole genome shotgun (WGS) entry which is preliminary data.</text>
</comment>
<evidence type="ECO:0000313" key="5">
    <source>
        <dbReference type="Proteomes" id="UP000230821"/>
    </source>
</evidence>
<comment type="subcellular location">
    <subcellularLocation>
        <location evidence="2">Cytoplasm</location>
    </subcellularLocation>
</comment>
<evidence type="ECO:0000313" key="4">
    <source>
        <dbReference type="EMBL" id="PIE32331.1"/>
    </source>
</evidence>